<keyword evidence="3" id="KW-0456">Lyase</keyword>
<name>U1N7A0_9EURY</name>
<dbReference type="Proteomes" id="UP000030649">
    <property type="component" value="Unassembled WGS sequence"/>
</dbReference>
<dbReference type="PANTHER" id="PTHR36110">
    <property type="entry name" value="RING-CLEAVING DIOXYGENASE MHQE-RELATED"/>
    <property type="match status" value="1"/>
</dbReference>
<evidence type="ECO:0000259" key="2">
    <source>
        <dbReference type="PROSITE" id="PS51819"/>
    </source>
</evidence>
<accession>U1N7A0</accession>
<protein>
    <submittedName>
        <fullName evidence="3">Lactoylglutathione lyase</fullName>
    </submittedName>
</protein>
<dbReference type="InterPro" id="IPR029068">
    <property type="entry name" value="Glyas_Bleomycin-R_OHBP_Dase"/>
</dbReference>
<dbReference type="Pfam" id="PF00903">
    <property type="entry name" value="Glyoxalase"/>
    <property type="match status" value="1"/>
</dbReference>
<sequence length="228" mass="24815">PWDPPREPGGGCQAVRDDMKDMADTTDTSSVTADRPDSPIQTTGTDHITIWGSNETDTIAFYRDLLGMPLVLKQPNLDDPSQTHLFFDTGDGRILTVFVGDRQSTQQPQRGGVGAVHHLCFSVAPSDFEDVIAALEADGRGYNVFDRGVFFSLYTQDNNGLIIELSTDKYDIPSDRRGEVLAKAQELRVADDADYAKDKHLAAALEALDLDAHAYDLPEATSGVGSIN</sequence>
<dbReference type="AlphaFoldDB" id="U1N7A0"/>
<evidence type="ECO:0000256" key="1">
    <source>
        <dbReference type="SAM" id="MobiDB-lite"/>
    </source>
</evidence>
<feature type="domain" description="VOC" evidence="2">
    <location>
        <begin position="44"/>
        <end position="168"/>
    </location>
</feature>
<gene>
    <name evidence="3" type="ORF">J07HQW1_02614</name>
</gene>
<dbReference type="InterPro" id="IPR052537">
    <property type="entry name" value="Extradiol_RC_dioxygenase"/>
</dbReference>
<organism evidence="3 4">
    <name type="scientific">Haloquadratum walsbyi J07HQW1</name>
    <dbReference type="NCBI Taxonomy" id="1238424"/>
    <lineage>
        <taxon>Archaea</taxon>
        <taxon>Methanobacteriati</taxon>
        <taxon>Methanobacteriota</taxon>
        <taxon>Stenosarchaea group</taxon>
        <taxon>Halobacteria</taxon>
        <taxon>Halobacteriales</taxon>
        <taxon>Haloferacaceae</taxon>
        <taxon>Haloquadratum</taxon>
    </lineage>
</organism>
<dbReference type="EMBL" id="KE356560">
    <property type="protein sequence ID" value="ERG92570.1"/>
    <property type="molecule type" value="Genomic_DNA"/>
</dbReference>
<dbReference type="HOGENOM" id="CLU_1211949_0_0_2"/>
<feature type="non-terminal residue" evidence="3">
    <location>
        <position position="1"/>
    </location>
</feature>
<dbReference type="STRING" id="1238424.J07HQW1_02614"/>
<evidence type="ECO:0000313" key="3">
    <source>
        <dbReference type="EMBL" id="ERG92570.1"/>
    </source>
</evidence>
<feature type="region of interest" description="Disordered" evidence="1">
    <location>
        <begin position="1"/>
        <end position="45"/>
    </location>
</feature>
<proteinExistence type="predicted"/>
<reference evidence="3 4" key="1">
    <citation type="journal article" date="2013" name="PLoS ONE">
        <title>Assembly-driven community genomics of a hypersaline microbial ecosystem.</title>
        <authorList>
            <person name="Podell S."/>
            <person name="Ugalde J.A."/>
            <person name="Narasingarao P."/>
            <person name="Banfield J.F."/>
            <person name="Heidelberg K.B."/>
            <person name="Allen E.E."/>
        </authorList>
    </citation>
    <scope>NUCLEOTIDE SEQUENCE [LARGE SCALE GENOMIC DNA]</scope>
    <source>
        <strain evidence="4">J07HQW1</strain>
    </source>
</reference>
<evidence type="ECO:0000313" key="4">
    <source>
        <dbReference type="Proteomes" id="UP000030649"/>
    </source>
</evidence>
<dbReference type="PANTHER" id="PTHR36110:SF4">
    <property type="entry name" value="RING-CLEAVING DIOXYGENASE MHQA-RELATED"/>
    <property type="match status" value="1"/>
</dbReference>
<dbReference type="Gene3D" id="3.10.180.10">
    <property type="entry name" value="2,3-Dihydroxybiphenyl 1,2-Dioxygenase, domain 1"/>
    <property type="match status" value="1"/>
</dbReference>
<dbReference type="GO" id="GO:0016829">
    <property type="term" value="F:lyase activity"/>
    <property type="evidence" value="ECO:0007669"/>
    <property type="project" value="UniProtKB-KW"/>
</dbReference>
<dbReference type="PROSITE" id="PS51819">
    <property type="entry name" value="VOC"/>
    <property type="match status" value="1"/>
</dbReference>
<dbReference type="CDD" id="cd06587">
    <property type="entry name" value="VOC"/>
    <property type="match status" value="1"/>
</dbReference>
<dbReference type="InterPro" id="IPR037523">
    <property type="entry name" value="VOC_core"/>
</dbReference>
<dbReference type="InterPro" id="IPR004360">
    <property type="entry name" value="Glyas_Fos-R_dOase_dom"/>
</dbReference>
<dbReference type="SUPFAM" id="SSF54593">
    <property type="entry name" value="Glyoxalase/Bleomycin resistance protein/Dihydroxybiphenyl dioxygenase"/>
    <property type="match status" value="1"/>
</dbReference>